<dbReference type="EMBL" id="BEYU01000071">
    <property type="protein sequence ID" value="GBG30148.1"/>
    <property type="molecule type" value="Genomic_DNA"/>
</dbReference>
<dbReference type="GO" id="GO:0070008">
    <property type="term" value="F:serine-type exopeptidase activity"/>
    <property type="evidence" value="ECO:0007669"/>
    <property type="project" value="InterPro"/>
</dbReference>
<protein>
    <submittedName>
        <fullName evidence="7">Lysosomal Pro-X carboxypeptidase</fullName>
    </submittedName>
</protein>
<comment type="caution">
    <text evidence="7">The sequence shown here is derived from an EMBL/GenBank/DDBJ whole genome shotgun (WGS) entry which is preliminary data.</text>
</comment>
<dbReference type="GO" id="GO:0004180">
    <property type="term" value="F:carboxypeptidase activity"/>
    <property type="evidence" value="ECO:0007669"/>
    <property type="project" value="UniProtKB-KW"/>
</dbReference>
<dbReference type="InParanoid" id="A0A2R5GK95"/>
<reference evidence="7 8" key="1">
    <citation type="submission" date="2017-12" db="EMBL/GenBank/DDBJ databases">
        <title>Sequencing, de novo assembly and annotation of complete genome of a new Thraustochytrid species, strain FCC1311.</title>
        <authorList>
            <person name="Sedici K."/>
            <person name="Godart F."/>
            <person name="Aiese Cigliano R."/>
            <person name="Sanseverino W."/>
            <person name="Barakat M."/>
            <person name="Ortet P."/>
            <person name="Marechal E."/>
            <person name="Cagnac O."/>
            <person name="Amato A."/>
        </authorList>
    </citation>
    <scope>NUCLEOTIDE SEQUENCE [LARGE SCALE GENOMIC DNA]</scope>
</reference>
<sequence>MASLARSLRLAALWVALAAPLTATARTDRLGGSASLANCTEIVFVEQPVDHFNGGSATFSQRVCIHDGFRRPGDGEHSPVFFYTGNEGPVDLYVNNTGIMWTLGETLGAVLVFAEHRYFGESYPKLDGMENCMAYVSSAQALADYAAVVPFVKNRLGLDHFHSKVIAFGGSYGGMLAAYFRLRYPHVCNGGAVAGSAPVLGFASSRPDLDGAYLAISQGLEDASGQADPQCWDSFLAAWTLISLLAESSGGRALLETELGWCSPLPPVSELLSTLQDVLFLLAESNFPYPSDYIVFATINKRGYKLPAWPMREVCAHVRQPQTRVSLSGNRSDVRFTVDLHEDPKVQIEVDWDAARTTDARELSSLSSVRDLVRGVGKMYGMLYNITGDVECFSATSDEEVPSLAKLKKEEEAHGKSTCSVDAKSVGMLDAWGALVCNEGFFLVQYLLRGLGRDMYWPPSVSRSSLANSSYEELVLAARAEASCSSYRERGLYGVTDDPATLDPLGRWPFAQYMGREISQYGSKIIFSNGRYDPWSAAGVLESQSDRGIEAVEFAHGAHHTDFMFPTAQDPPSLREGRAREERIIRSWLVSGQGNAIPASQV</sequence>
<dbReference type="InterPro" id="IPR008758">
    <property type="entry name" value="Peptidase_S28"/>
</dbReference>
<keyword evidence="3 6" id="KW-0732">Signal</keyword>
<evidence type="ECO:0000313" key="8">
    <source>
        <dbReference type="Proteomes" id="UP000241890"/>
    </source>
</evidence>
<comment type="similarity">
    <text evidence="1">Belongs to the peptidase S28 family.</text>
</comment>
<keyword evidence="5" id="KW-0325">Glycoprotein</keyword>
<dbReference type="OrthoDB" id="2130629at2759"/>
<dbReference type="GO" id="GO:0006508">
    <property type="term" value="P:proteolysis"/>
    <property type="evidence" value="ECO:0007669"/>
    <property type="project" value="UniProtKB-KW"/>
</dbReference>
<keyword evidence="8" id="KW-1185">Reference proteome</keyword>
<gene>
    <name evidence="7" type="ORF">FCC1311_063682</name>
</gene>
<dbReference type="PANTHER" id="PTHR11010">
    <property type="entry name" value="PROTEASE S28 PRO-X CARBOXYPEPTIDASE-RELATED"/>
    <property type="match status" value="1"/>
</dbReference>
<dbReference type="SUPFAM" id="SSF53474">
    <property type="entry name" value="alpha/beta-Hydrolases"/>
    <property type="match status" value="1"/>
</dbReference>
<dbReference type="Pfam" id="PF05577">
    <property type="entry name" value="Peptidase_S28"/>
    <property type="match status" value="2"/>
</dbReference>
<evidence type="ECO:0000256" key="1">
    <source>
        <dbReference type="ARBA" id="ARBA00011079"/>
    </source>
</evidence>
<evidence type="ECO:0000256" key="5">
    <source>
        <dbReference type="ARBA" id="ARBA00023180"/>
    </source>
</evidence>
<accession>A0A2R5GK95</accession>
<dbReference type="Proteomes" id="UP000241890">
    <property type="component" value="Unassembled WGS sequence"/>
</dbReference>
<dbReference type="GO" id="GO:0008239">
    <property type="term" value="F:dipeptidyl-peptidase activity"/>
    <property type="evidence" value="ECO:0007669"/>
    <property type="project" value="TreeGrafter"/>
</dbReference>
<evidence type="ECO:0000256" key="2">
    <source>
        <dbReference type="ARBA" id="ARBA00022670"/>
    </source>
</evidence>
<keyword evidence="4" id="KW-0378">Hydrolase</keyword>
<feature type="signal peptide" evidence="6">
    <location>
        <begin position="1"/>
        <end position="24"/>
    </location>
</feature>
<evidence type="ECO:0000256" key="4">
    <source>
        <dbReference type="ARBA" id="ARBA00022801"/>
    </source>
</evidence>
<feature type="chain" id="PRO_5015335100" evidence="6">
    <location>
        <begin position="25"/>
        <end position="602"/>
    </location>
</feature>
<evidence type="ECO:0000256" key="6">
    <source>
        <dbReference type="SAM" id="SignalP"/>
    </source>
</evidence>
<proteinExistence type="inferred from homology"/>
<evidence type="ECO:0000313" key="7">
    <source>
        <dbReference type="EMBL" id="GBG30148.1"/>
    </source>
</evidence>
<dbReference type="Gene3D" id="3.40.50.1820">
    <property type="entry name" value="alpha/beta hydrolase"/>
    <property type="match status" value="2"/>
</dbReference>
<dbReference type="PANTHER" id="PTHR11010:SF38">
    <property type="entry name" value="LYSOSOMAL PRO-X CARBOXYPEPTIDASE"/>
    <property type="match status" value="1"/>
</dbReference>
<organism evidence="7 8">
    <name type="scientific">Hondaea fermentalgiana</name>
    <dbReference type="NCBI Taxonomy" id="2315210"/>
    <lineage>
        <taxon>Eukaryota</taxon>
        <taxon>Sar</taxon>
        <taxon>Stramenopiles</taxon>
        <taxon>Bigyra</taxon>
        <taxon>Labyrinthulomycetes</taxon>
        <taxon>Thraustochytrida</taxon>
        <taxon>Thraustochytriidae</taxon>
        <taxon>Hondaea</taxon>
    </lineage>
</organism>
<dbReference type="AlphaFoldDB" id="A0A2R5GK95"/>
<evidence type="ECO:0000256" key="3">
    <source>
        <dbReference type="ARBA" id="ARBA00022729"/>
    </source>
</evidence>
<keyword evidence="7" id="KW-0121">Carboxypeptidase</keyword>
<keyword evidence="2" id="KW-0645">Protease</keyword>
<name>A0A2R5GK95_9STRA</name>
<dbReference type="InterPro" id="IPR029058">
    <property type="entry name" value="AB_hydrolase_fold"/>
</dbReference>